<dbReference type="RefSeq" id="WP_055438664.1">
    <property type="nucleotide sequence ID" value="NZ_CYHB01000002.1"/>
</dbReference>
<dbReference type="AlphaFoldDB" id="A0A0K6H182"/>
<dbReference type="OrthoDB" id="5737581at2"/>
<gene>
    <name evidence="1" type="ORF">Ga0061064_0993</name>
</gene>
<reference evidence="2" key="1">
    <citation type="submission" date="2015-08" db="EMBL/GenBank/DDBJ databases">
        <authorList>
            <person name="Varghese N."/>
        </authorList>
    </citation>
    <scope>NUCLEOTIDE SEQUENCE [LARGE SCALE GENOMIC DNA]</scope>
    <source>
        <strain evidence="2">DSM 27808</strain>
    </source>
</reference>
<keyword evidence="2" id="KW-1185">Reference proteome</keyword>
<organism evidence="1 2">
    <name type="scientific">Pseudidiomarina woesei</name>
    <dbReference type="NCBI Taxonomy" id="1381080"/>
    <lineage>
        <taxon>Bacteria</taxon>
        <taxon>Pseudomonadati</taxon>
        <taxon>Pseudomonadota</taxon>
        <taxon>Gammaproteobacteria</taxon>
        <taxon>Alteromonadales</taxon>
        <taxon>Idiomarinaceae</taxon>
        <taxon>Pseudidiomarina</taxon>
    </lineage>
</organism>
<sequence>MTDNVEYIQSPLCQQYSDSGQTVDIDIYRTEDSGWILEIVDSGNNSTVWEDPFETDQDALDEALDALKQEGIEAFVGTFE</sequence>
<evidence type="ECO:0000313" key="2">
    <source>
        <dbReference type="Proteomes" id="UP000182598"/>
    </source>
</evidence>
<proteinExistence type="predicted"/>
<name>A0A0K6H182_9GAMM</name>
<dbReference type="Proteomes" id="UP000182598">
    <property type="component" value="Unassembled WGS sequence"/>
</dbReference>
<protein>
    <submittedName>
        <fullName evidence="1">Uncharacterized protein</fullName>
    </submittedName>
</protein>
<dbReference type="EMBL" id="CYHB01000002">
    <property type="protein sequence ID" value="CUA84743.1"/>
    <property type="molecule type" value="Genomic_DNA"/>
</dbReference>
<evidence type="ECO:0000313" key="1">
    <source>
        <dbReference type="EMBL" id="CUA84743.1"/>
    </source>
</evidence>
<accession>A0A0K6H182</accession>